<evidence type="ECO:0000256" key="1">
    <source>
        <dbReference type="SAM" id="MobiDB-lite"/>
    </source>
</evidence>
<feature type="compositionally biased region" description="Acidic residues" evidence="1">
    <location>
        <begin position="15"/>
        <end position="24"/>
    </location>
</feature>
<dbReference type="EMBL" id="JAYMGO010000021">
    <property type="protein sequence ID" value="KAL1252704.1"/>
    <property type="molecule type" value="Genomic_DNA"/>
</dbReference>
<sequence length="161" mass="18289">MTMLEAIGKPMACCSEEEMEEADKEEEKHEQINEERHRQDERVEEKERKVYKVLGRLTTQGKCYQQPRKAKTKVTIFSILTEGEAEDLAKGFGMALAKHVPKEKLLTGTPEEDIPATLRSIERMKMNLQNLGPESDLDLANHCFGPTTANVFLSFLGDCMK</sequence>
<evidence type="ECO:0000313" key="3">
    <source>
        <dbReference type="Proteomes" id="UP001558613"/>
    </source>
</evidence>
<proteinExistence type="predicted"/>
<feature type="compositionally biased region" description="Basic and acidic residues" evidence="1">
    <location>
        <begin position="25"/>
        <end position="44"/>
    </location>
</feature>
<reference evidence="2 3" key="1">
    <citation type="submission" date="2023-09" db="EMBL/GenBank/DDBJ databases">
        <authorList>
            <person name="Wang M."/>
        </authorList>
    </citation>
    <scope>NUCLEOTIDE SEQUENCE [LARGE SCALE GENOMIC DNA]</scope>
    <source>
        <strain evidence="2">GT-2023</strain>
        <tissue evidence="2">Liver</tissue>
    </source>
</reference>
<keyword evidence="3" id="KW-1185">Reference proteome</keyword>
<feature type="region of interest" description="Disordered" evidence="1">
    <location>
        <begin position="15"/>
        <end position="44"/>
    </location>
</feature>
<gene>
    <name evidence="2" type="ORF">QQF64_017397</name>
</gene>
<name>A0ABR3LLV9_9TELE</name>
<dbReference type="Proteomes" id="UP001558613">
    <property type="component" value="Unassembled WGS sequence"/>
</dbReference>
<accession>A0ABR3LLV9</accession>
<protein>
    <submittedName>
        <fullName evidence="2">Uncharacterized protein</fullName>
    </submittedName>
</protein>
<evidence type="ECO:0000313" key="2">
    <source>
        <dbReference type="EMBL" id="KAL1252704.1"/>
    </source>
</evidence>
<organism evidence="2 3">
    <name type="scientific">Cirrhinus molitorella</name>
    <name type="common">mud carp</name>
    <dbReference type="NCBI Taxonomy" id="172907"/>
    <lineage>
        <taxon>Eukaryota</taxon>
        <taxon>Metazoa</taxon>
        <taxon>Chordata</taxon>
        <taxon>Craniata</taxon>
        <taxon>Vertebrata</taxon>
        <taxon>Euteleostomi</taxon>
        <taxon>Actinopterygii</taxon>
        <taxon>Neopterygii</taxon>
        <taxon>Teleostei</taxon>
        <taxon>Ostariophysi</taxon>
        <taxon>Cypriniformes</taxon>
        <taxon>Cyprinidae</taxon>
        <taxon>Labeoninae</taxon>
        <taxon>Labeonini</taxon>
        <taxon>Cirrhinus</taxon>
    </lineage>
</organism>
<comment type="caution">
    <text evidence="2">The sequence shown here is derived from an EMBL/GenBank/DDBJ whole genome shotgun (WGS) entry which is preliminary data.</text>
</comment>